<proteinExistence type="predicted"/>
<evidence type="ECO:0000313" key="1">
    <source>
        <dbReference type="EMBL" id="PYE18626.1"/>
    </source>
</evidence>
<reference evidence="1 2" key="1">
    <citation type="submission" date="2018-06" db="EMBL/GenBank/DDBJ databases">
        <title>Genomic Encyclopedia of Type Strains, Phase IV (KMG-IV): sequencing the most valuable type-strain genomes for metagenomic binning, comparative biology and taxonomic classification.</title>
        <authorList>
            <person name="Goeker M."/>
        </authorList>
    </citation>
    <scope>NUCLEOTIDE SEQUENCE [LARGE SCALE GENOMIC DNA]</scope>
    <source>
        <strain evidence="1 2">DSM 45521</strain>
    </source>
</reference>
<accession>A0A318RQC1</accession>
<gene>
    <name evidence="1" type="ORF">DFR67_104205</name>
</gene>
<organism evidence="1 2">
    <name type="scientific">Williamsia limnetica</name>
    <dbReference type="NCBI Taxonomy" id="882452"/>
    <lineage>
        <taxon>Bacteria</taxon>
        <taxon>Bacillati</taxon>
        <taxon>Actinomycetota</taxon>
        <taxon>Actinomycetes</taxon>
        <taxon>Mycobacteriales</taxon>
        <taxon>Nocardiaceae</taxon>
        <taxon>Williamsia</taxon>
    </lineage>
</organism>
<dbReference type="InterPro" id="IPR046080">
    <property type="entry name" value="DUF6098"/>
</dbReference>
<name>A0A318RQC1_WILLI</name>
<dbReference type="EMBL" id="QJSP01000004">
    <property type="protein sequence ID" value="PYE18626.1"/>
    <property type="molecule type" value="Genomic_DNA"/>
</dbReference>
<keyword evidence="2" id="KW-1185">Reference proteome</keyword>
<protein>
    <submittedName>
        <fullName evidence="1">Uncharacterized protein</fullName>
    </submittedName>
</protein>
<comment type="caution">
    <text evidence="1">The sequence shown here is derived from an EMBL/GenBank/DDBJ whole genome shotgun (WGS) entry which is preliminary data.</text>
</comment>
<dbReference type="AlphaFoldDB" id="A0A318RQC1"/>
<sequence>MDLNVDAAHAAAGGGGGTWLPVVDNLTWLTQYVISEPPVFVRYSRGPYDDAMLGHSRDLEADVLLPGWSVTSLTPEPWWPRPEQDWVSRRIYKYAEIARDSERFPWILKGTVIGRGTDHEPLVVDIIPIARLGAEVLAQAAEHYREHFNAGLGPSG</sequence>
<dbReference type="Proteomes" id="UP000247591">
    <property type="component" value="Unassembled WGS sequence"/>
</dbReference>
<dbReference type="Pfam" id="PF19593">
    <property type="entry name" value="DUF6098"/>
    <property type="match status" value="1"/>
</dbReference>
<evidence type="ECO:0000313" key="2">
    <source>
        <dbReference type="Proteomes" id="UP000247591"/>
    </source>
</evidence>
<dbReference type="RefSeq" id="WP_110469073.1">
    <property type="nucleotide sequence ID" value="NZ_QJSP01000004.1"/>
</dbReference>
<dbReference type="OrthoDB" id="3531920at2"/>